<evidence type="ECO:0000313" key="4">
    <source>
        <dbReference type="Proteomes" id="UP001500542"/>
    </source>
</evidence>
<comment type="caution">
    <text evidence="3">The sequence shown here is derived from an EMBL/GenBank/DDBJ whole genome shotgun (WGS) entry which is preliminary data.</text>
</comment>
<dbReference type="EMBL" id="BAAAHK010000007">
    <property type="protein sequence ID" value="GAA0939957.1"/>
    <property type="molecule type" value="Genomic_DNA"/>
</dbReference>
<dbReference type="PANTHER" id="PTHR21240">
    <property type="entry name" value="2-AMINO-3-CARBOXYLMUCONATE-6-SEMIALDEHYDE DECARBOXYLASE"/>
    <property type="match status" value="1"/>
</dbReference>
<dbReference type="Gene3D" id="3.20.20.140">
    <property type="entry name" value="Metal-dependent hydrolases"/>
    <property type="match status" value="1"/>
</dbReference>
<dbReference type="Proteomes" id="UP001500542">
    <property type="component" value="Unassembled WGS sequence"/>
</dbReference>
<proteinExistence type="predicted"/>
<dbReference type="Pfam" id="PF04909">
    <property type="entry name" value="Amidohydro_2"/>
    <property type="match status" value="1"/>
</dbReference>
<protein>
    <recommendedName>
        <fullName evidence="2">Amidohydrolase-related domain-containing protein</fullName>
    </recommendedName>
</protein>
<keyword evidence="4" id="KW-1185">Reference proteome</keyword>
<feature type="domain" description="Amidohydrolase-related" evidence="2">
    <location>
        <begin position="4"/>
        <end position="241"/>
    </location>
</feature>
<keyword evidence="1" id="KW-0456">Lyase</keyword>
<sequence>MRIIDVHGHWGPWPFHLDVGDVALNLELMDRYGIERQIVSGAEAVVFDAVAGNAKLAEVLQQQPRLHGYAVVNANRLERSAQDLRDCLSTGRFVGAKIHTTYPGVAIGSPLMADAFDMLDEVGVPLLLHTWGADVALLPGMLATRPNLKVIAGHAGGDAWREAARAAAECERIYLEHCRTVTDAGRIAYARSIGVPMEQFLFGTDSTLIDPCISLGVIRDAGFTEPELRKVLSENALRLFKGLADNG</sequence>
<dbReference type="InterPro" id="IPR032466">
    <property type="entry name" value="Metal_Hydrolase"/>
</dbReference>
<dbReference type="InterPro" id="IPR006680">
    <property type="entry name" value="Amidohydro-rel"/>
</dbReference>
<evidence type="ECO:0000259" key="2">
    <source>
        <dbReference type="Pfam" id="PF04909"/>
    </source>
</evidence>
<organism evidence="3 4">
    <name type="scientific">Kribbella koreensis</name>
    <dbReference type="NCBI Taxonomy" id="57909"/>
    <lineage>
        <taxon>Bacteria</taxon>
        <taxon>Bacillati</taxon>
        <taxon>Actinomycetota</taxon>
        <taxon>Actinomycetes</taxon>
        <taxon>Propionibacteriales</taxon>
        <taxon>Kribbellaceae</taxon>
        <taxon>Kribbella</taxon>
    </lineage>
</organism>
<accession>A0ABP4AQP7</accession>
<dbReference type="RefSeq" id="WP_343969198.1">
    <property type="nucleotide sequence ID" value="NZ_BAAAHK010000007.1"/>
</dbReference>
<dbReference type="PANTHER" id="PTHR21240:SF28">
    <property type="entry name" value="ISO-OROTATE DECARBOXYLASE (EUROFUNG)"/>
    <property type="match status" value="1"/>
</dbReference>
<gene>
    <name evidence="3" type="ORF">GCM10009554_30210</name>
</gene>
<name>A0ABP4AQP7_9ACTN</name>
<evidence type="ECO:0000313" key="3">
    <source>
        <dbReference type="EMBL" id="GAA0939957.1"/>
    </source>
</evidence>
<evidence type="ECO:0000256" key="1">
    <source>
        <dbReference type="ARBA" id="ARBA00023239"/>
    </source>
</evidence>
<dbReference type="SUPFAM" id="SSF51556">
    <property type="entry name" value="Metallo-dependent hydrolases"/>
    <property type="match status" value="1"/>
</dbReference>
<reference evidence="4" key="1">
    <citation type="journal article" date="2019" name="Int. J. Syst. Evol. Microbiol.">
        <title>The Global Catalogue of Microorganisms (GCM) 10K type strain sequencing project: providing services to taxonomists for standard genome sequencing and annotation.</title>
        <authorList>
            <consortium name="The Broad Institute Genomics Platform"/>
            <consortium name="The Broad Institute Genome Sequencing Center for Infectious Disease"/>
            <person name="Wu L."/>
            <person name="Ma J."/>
        </authorList>
    </citation>
    <scope>NUCLEOTIDE SEQUENCE [LARGE SCALE GENOMIC DNA]</scope>
    <source>
        <strain evidence="4">JCM 10977</strain>
    </source>
</reference>
<dbReference type="InterPro" id="IPR032465">
    <property type="entry name" value="ACMSD"/>
</dbReference>